<feature type="domain" description="WDR72-like alpha-solenoid" evidence="5">
    <location>
        <begin position="880"/>
        <end position="992"/>
    </location>
</feature>
<reference evidence="7" key="1">
    <citation type="submission" date="2025-08" db="UniProtKB">
        <authorList>
            <consortium name="RefSeq"/>
        </authorList>
    </citation>
    <scope>IDENTIFICATION</scope>
</reference>
<name>A0ABM4CCF4_HYDVU</name>
<dbReference type="Pfam" id="PF00400">
    <property type="entry name" value="WD40"/>
    <property type="match status" value="3"/>
</dbReference>
<dbReference type="PANTHER" id="PTHR44099:SF4">
    <property type="entry name" value="RABCONNECTIN-3B, ISOFORM A"/>
    <property type="match status" value="1"/>
</dbReference>
<evidence type="ECO:0000259" key="5">
    <source>
        <dbReference type="Pfam" id="PF23123"/>
    </source>
</evidence>
<dbReference type="RefSeq" id="XP_065659363.1">
    <property type="nucleotide sequence ID" value="XM_065803291.1"/>
</dbReference>
<dbReference type="GeneID" id="100208608"/>
<evidence type="ECO:0000313" key="6">
    <source>
        <dbReference type="Proteomes" id="UP001652625"/>
    </source>
</evidence>
<accession>A0ABM4CCF4</accession>
<protein>
    <submittedName>
        <fullName evidence="7">WD repeat-containing protein 7 isoform X2</fullName>
    </submittedName>
</protein>
<sequence length="1420" mass="159031">MSNSTTIVPLVLWGKKPPIHSINVITCSYDQKTIITGTLHGQIGLWDLRHTKNGGLKIIPRNLLFAHGCKVVSIACALDSNFERPNIVSLAENGELCLWDIEDGLCLQINSIPGAHTGLNSIQFHRGNIKEWRLVCHGLYSEIHIIDSLTLQILYSLKSRISPNWISAVCFLRLAREQEELLIGLTVSCCIKVWIMNSTLENKGEFVYEDESKSIDCVKAKAICANPFTQRILLVISAKTWQVYDACDFNFLAALPAPKKIPLVNGDFVASDRVLLWNKLGNAFMYKLPSRYLLSDQIDANGDRSFYPPVMICQFDTFFNQDAFRFPTTFSYGRRMPFYKLLIQGSHGGICIWKVPDNEEKDEMHSKLRNTFSALGSTEVTISHGGIRKTLLFDQKATRTVNYTTSVSLKQLWEDSMPISLYDNVQVNQDHSVVVTCSLYLPSQGKLVCGRTNGTIFLVDAIKAALAQLIQPAESKLASYPPYLILHGHVGQVTSLLYPHDENPRYDRSLLMSGGADFTVRGWDLVNGSLITIFHCHGGEILKLMVTPPDCNPRFLQCVCSVAKDHSVALVGLRERKVVLLASRHTFPVVTIRWRVKEDFMVVGCSDGTVYVWQMETGHLDRCAAGPLAYEILESCDEETSAPSAAVREHQRKFHLHQHLTKMTNRIHIDLKAPAMVKRMKSRMASLHHHVTGSFKHHQTQSLKGELRNTPLVLPPMRVCALQACVNDPEIHVILLDPEALIKQLLSDEADFYKKSDFPTNPKRHHNVDIQVSGTDQSYSVPYEVAQLLLSCCHSWGLDQGLDSVCIQKLGILKPVKALSFGLLTRGRLALMFPGWYISGEENYIATAFDADLNPDQNYHLVDDELQKTIFNAHWQLSSSLTTQHLVSLVSVTNTLMGMNYVSFAMKGESNQQTSMSSIRSEVKAGWSLLAALHCCMLPDAMKGLLYRPPLLHILARRWQDRCLEIREAAQAILLAELQRIGPSGRKQLIDAWSPHLPQNLDAVEFGFEDLEQYVNNEDEKSVFPNTEEDHSDIAMVMMTTRKMVSSDIRLRHATAIIMLGVIGAEFQKEVDPVNRDSKGSNSYMDVNVVRMTAKALTTLLLRRQSSSTPAYSAIRRAAIDLIGRGFALWEPHIDVSQVIIGLFELCGDIDNQLKSEKSHNFSIPAAKDLHRSAKHALSLISTARPSACITTLAKEIARHVAYTSSMSFTQPSPAAIAVYSHVRQQPSTLHEAPMSTVLHSARSEILRVMEYMIEKNQQQVIEFIVEVVDIIVHLLDFKTIKEKGLTEICPALFKFGMVSYCNYTRRLAVGSRLGHIALYELRSSRCQIIPAHETAVSALAFSPEGKYLASFSFSDRKINFYQTSSSLLGMLSSTIKCIHSYNTAIPDNNMAGKTIRILWTSKKRVVLLLGDGSQQSFTA</sequence>
<proteinExistence type="predicted"/>
<evidence type="ECO:0000256" key="4">
    <source>
        <dbReference type="PROSITE-ProRule" id="PRU00221"/>
    </source>
</evidence>
<dbReference type="InterPro" id="IPR001680">
    <property type="entry name" value="WD40_rpt"/>
</dbReference>
<evidence type="ECO:0000256" key="1">
    <source>
        <dbReference type="ARBA" id="ARBA00022553"/>
    </source>
</evidence>
<feature type="repeat" description="WD" evidence="4">
    <location>
        <begin position="486"/>
        <end position="533"/>
    </location>
</feature>
<dbReference type="PROSITE" id="PS50294">
    <property type="entry name" value="WD_REPEATS_REGION"/>
    <property type="match status" value="1"/>
</dbReference>
<dbReference type="PROSITE" id="PS00678">
    <property type="entry name" value="WD_REPEATS_1"/>
    <property type="match status" value="1"/>
</dbReference>
<dbReference type="Proteomes" id="UP001652625">
    <property type="component" value="Chromosome 08"/>
</dbReference>
<dbReference type="InterPro" id="IPR057848">
    <property type="entry name" value="WDR72_alpha-sol"/>
</dbReference>
<dbReference type="Pfam" id="PF23123">
    <property type="entry name" value="WDR72_alpha-sol"/>
    <property type="match status" value="1"/>
</dbReference>
<dbReference type="InterPro" id="IPR049916">
    <property type="entry name" value="WDR72-like"/>
</dbReference>
<evidence type="ECO:0000256" key="3">
    <source>
        <dbReference type="ARBA" id="ARBA00022737"/>
    </source>
</evidence>
<evidence type="ECO:0000313" key="7">
    <source>
        <dbReference type="RefSeq" id="XP_065659363.1"/>
    </source>
</evidence>
<dbReference type="SMART" id="SM00320">
    <property type="entry name" value="WD40"/>
    <property type="match status" value="6"/>
</dbReference>
<evidence type="ECO:0000256" key="2">
    <source>
        <dbReference type="ARBA" id="ARBA00022574"/>
    </source>
</evidence>
<keyword evidence="2 4" id="KW-0853">WD repeat</keyword>
<dbReference type="Gene3D" id="2.130.10.10">
    <property type="entry name" value="YVTN repeat-like/Quinoprotein amine dehydrogenase"/>
    <property type="match status" value="3"/>
</dbReference>
<dbReference type="InterPro" id="IPR019775">
    <property type="entry name" value="WD40_repeat_CS"/>
</dbReference>
<organism evidence="6 7">
    <name type="scientific">Hydra vulgaris</name>
    <name type="common">Hydra</name>
    <name type="synonym">Hydra attenuata</name>
    <dbReference type="NCBI Taxonomy" id="6087"/>
    <lineage>
        <taxon>Eukaryota</taxon>
        <taxon>Metazoa</taxon>
        <taxon>Cnidaria</taxon>
        <taxon>Hydrozoa</taxon>
        <taxon>Hydroidolina</taxon>
        <taxon>Anthoathecata</taxon>
        <taxon>Aplanulata</taxon>
        <taxon>Hydridae</taxon>
        <taxon>Hydra</taxon>
    </lineage>
</organism>
<keyword evidence="3" id="KW-0677">Repeat</keyword>
<dbReference type="InterPro" id="IPR015943">
    <property type="entry name" value="WD40/YVTN_repeat-like_dom_sf"/>
</dbReference>
<dbReference type="SUPFAM" id="SSF50978">
    <property type="entry name" value="WD40 repeat-like"/>
    <property type="match status" value="2"/>
</dbReference>
<gene>
    <name evidence="7" type="primary">LOC100208608</name>
</gene>
<keyword evidence="6" id="KW-1185">Reference proteome</keyword>
<keyword evidence="1" id="KW-0597">Phosphoprotein</keyword>
<feature type="repeat" description="WD" evidence="4">
    <location>
        <begin position="582"/>
        <end position="623"/>
    </location>
</feature>
<dbReference type="InterPro" id="IPR036322">
    <property type="entry name" value="WD40_repeat_dom_sf"/>
</dbReference>
<dbReference type="PANTHER" id="PTHR44099">
    <property type="entry name" value="RABCONNECTIN-3B, ISOFORM A"/>
    <property type="match status" value="1"/>
</dbReference>
<dbReference type="PROSITE" id="PS50082">
    <property type="entry name" value="WD_REPEATS_2"/>
    <property type="match status" value="2"/>
</dbReference>